<protein>
    <recommendedName>
        <fullName evidence="1">N-acetyltransferase domain-containing protein</fullName>
    </recommendedName>
</protein>
<dbReference type="PROSITE" id="PS51186">
    <property type="entry name" value="GNAT"/>
    <property type="match status" value="1"/>
</dbReference>
<evidence type="ECO:0000313" key="3">
    <source>
        <dbReference type="Proteomes" id="UP000003811"/>
    </source>
</evidence>
<dbReference type="InterPro" id="IPR016181">
    <property type="entry name" value="Acyl_CoA_acyltransferase"/>
</dbReference>
<geneLocation type="plasmid" evidence="2 3">
    <name>pPma4326F</name>
</geneLocation>
<proteinExistence type="predicted"/>
<dbReference type="AlphaFoldDB" id="A0A8T8CAJ3"/>
<reference evidence="2 3" key="1">
    <citation type="journal article" date="2011" name="PLoS Pathog.">
        <title>Dynamic evolution of pathogenicity revealed by sequencing and comparative genomics of 19 Pseudomonas syringae isolates.</title>
        <authorList>
            <person name="Baltrus D.A."/>
            <person name="Nishimura M.T."/>
            <person name="Romanchuk A."/>
            <person name="Chang J.H."/>
            <person name="Mukhtar M.S."/>
            <person name="Cherkis K."/>
            <person name="Roach J."/>
            <person name="Grant S.R."/>
            <person name="Jones C.D."/>
            <person name="Dangl J.L."/>
        </authorList>
    </citation>
    <scope>NUCLEOTIDE SEQUENCE [LARGE SCALE GENOMIC DNA]</scope>
    <source>
        <strain evidence="2 3">ES4326</strain>
    </source>
</reference>
<keyword evidence="2" id="KW-0614">Plasmid</keyword>
<name>A0A8T8CAJ3_PSEYM</name>
<evidence type="ECO:0000259" key="1">
    <source>
        <dbReference type="PROSITE" id="PS51186"/>
    </source>
</evidence>
<accession>A0A8T8CAJ3</accession>
<organism evidence="2 3">
    <name type="scientific">Pseudomonas syringae pv. maculicola str. ES4326</name>
    <dbReference type="NCBI Taxonomy" id="629265"/>
    <lineage>
        <taxon>Bacteria</taxon>
        <taxon>Pseudomonadati</taxon>
        <taxon>Pseudomonadota</taxon>
        <taxon>Gammaproteobacteria</taxon>
        <taxon>Pseudomonadales</taxon>
        <taxon>Pseudomonadaceae</taxon>
        <taxon>Pseudomonas</taxon>
    </lineage>
</organism>
<dbReference type="EMBL" id="CP047261">
    <property type="protein sequence ID" value="QHF00532.1"/>
    <property type="molecule type" value="Genomic_DNA"/>
</dbReference>
<dbReference type="RefSeq" id="WP_007250383.1">
    <property type="nucleotide sequence ID" value="NZ_CP047261.1"/>
</dbReference>
<dbReference type="Gene3D" id="3.40.630.30">
    <property type="match status" value="1"/>
</dbReference>
<sequence>MRIERHTAPVDEKVREDVLALVSKNVTALSLIHPPADHPKFGAYCAALSLEVLTYLEMEAPHRIELVTVSSDGVMAGFTLCGLPLNGSSSECGIYYTAVAKALRGNGLMSLMMNDITGRYPSVALSCDVALVPRYERFGFRCESVRHGQIVMFLGDPVEDTPVLSTHDLMNHPSVMAQREKAEAEFSLYELDRADRAFAKRMKAAEDNAKRFFKARK</sequence>
<dbReference type="SUPFAM" id="SSF55729">
    <property type="entry name" value="Acyl-CoA N-acyltransferases (Nat)"/>
    <property type="match status" value="1"/>
</dbReference>
<gene>
    <name evidence="2" type="ORF">PMA4326_028895</name>
</gene>
<dbReference type="Pfam" id="PF00583">
    <property type="entry name" value="Acetyltransf_1"/>
    <property type="match status" value="1"/>
</dbReference>
<evidence type="ECO:0000313" key="2">
    <source>
        <dbReference type="EMBL" id="QHF00532.1"/>
    </source>
</evidence>
<dbReference type="GO" id="GO:0016747">
    <property type="term" value="F:acyltransferase activity, transferring groups other than amino-acyl groups"/>
    <property type="evidence" value="ECO:0007669"/>
    <property type="project" value="InterPro"/>
</dbReference>
<feature type="domain" description="N-acetyltransferase" evidence="1">
    <location>
        <begin position="16"/>
        <end position="157"/>
    </location>
</feature>
<dbReference type="InterPro" id="IPR000182">
    <property type="entry name" value="GNAT_dom"/>
</dbReference>
<dbReference type="Proteomes" id="UP000003811">
    <property type="component" value="Plasmid pPma4326F"/>
</dbReference>